<dbReference type="EMBL" id="CP040637">
    <property type="protein sequence ID" value="QCW02636.1"/>
    <property type="molecule type" value="Genomic_DNA"/>
</dbReference>
<reference evidence="3" key="1">
    <citation type="submission" date="2019-05" db="EMBL/GenBank/DDBJ databases">
        <title>Complete Genome Sequence and Methylation Pattern of the Halophilic Archaeon Natrinema pallidum BOL6-1.</title>
        <authorList>
            <person name="DasSarma P."/>
            <person name="DasSarma B.P."/>
            <person name="DasSarma S.L."/>
            <person name="Martinez F.L."/>
            <person name="Guzman D."/>
            <person name="Roberts R.J."/>
            <person name="DasSarma S."/>
        </authorList>
    </citation>
    <scope>NUCLEOTIDE SEQUENCE [LARGE SCALE GENOMIC DNA]</scope>
    <source>
        <strain evidence="3">BOL6-1</strain>
    </source>
</reference>
<sequence length="261" mass="26584">MRRTSTVLLTLALIGSLAVMGFAGTAAAGGEHHDDDDDKRIGDLGIAETNIEQGQDVSQVNQIEQNALQFADQNATGVDVDFNERVMDGGDNGADGTQPGIQTVTFTQSEGPNPVAVFEWDGDEFVLIDSIQSVEVGDITVTATAFNEQGEPIEATYTLNDGLPPGQAPTTATVASNGQTCDFTVPEVTGAPDLPVSGTVSVCSTDGNGDNGGTGGVTIDGSTGDQTINQTLEQSVDASNNNGQTANGSAFSGNLAALIAG</sequence>
<evidence type="ECO:0000313" key="2">
    <source>
        <dbReference type="EMBL" id="QCW02636.1"/>
    </source>
</evidence>
<dbReference type="Proteomes" id="UP000307562">
    <property type="component" value="Chromosome"/>
</dbReference>
<protein>
    <submittedName>
        <fullName evidence="2">Uncharacterized protein</fullName>
    </submittedName>
</protein>
<gene>
    <name evidence="2" type="ORF">FGF80_05030</name>
</gene>
<evidence type="ECO:0000313" key="3">
    <source>
        <dbReference type="Proteomes" id="UP000307562"/>
    </source>
</evidence>
<evidence type="ECO:0000256" key="1">
    <source>
        <dbReference type="SAM" id="MobiDB-lite"/>
    </source>
</evidence>
<dbReference type="RefSeq" id="WP_049907867.1">
    <property type="nucleotide sequence ID" value="NZ_CP040637.1"/>
</dbReference>
<dbReference type="KEGG" id="npl:FGF80_05030"/>
<feature type="compositionally biased region" description="Gly residues" evidence="1">
    <location>
        <begin position="209"/>
        <end position="218"/>
    </location>
</feature>
<keyword evidence="3" id="KW-1185">Reference proteome</keyword>
<feature type="region of interest" description="Disordered" evidence="1">
    <location>
        <begin position="206"/>
        <end position="225"/>
    </location>
</feature>
<dbReference type="AlphaFoldDB" id="A0A4P9TD37"/>
<name>A0A4P9TD37_9EURY</name>
<proteinExistence type="predicted"/>
<accession>A0A4P9TD37</accession>
<dbReference type="GeneID" id="96155312"/>
<organism evidence="2 3">
    <name type="scientific">Natrinema pallidum</name>
    <dbReference type="NCBI Taxonomy" id="69527"/>
    <lineage>
        <taxon>Archaea</taxon>
        <taxon>Methanobacteriati</taxon>
        <taxon>Methanobacteriota</taxon>
        <taxon>Stenosarchaea group</taxon>
        <taxon>Halobacteria</taxon>
        <taxon>Halobacteriales</taxon>
        <taxon>Natrialbaceae</taxon>
        <taxon>Natrinema</taxon>
    </lineage>
</organism>